<feature type="domain" description="Inhibitor I9" evidence="11">
    <location>
        <begin position="32"/>
        <end position="108"/>
    </location>
</feature>
<feature type="domain" description="PA" evidence="10">
    <location>
        <begin position="380"/>
        <end position="482"/>
    </location>
</feature>
<dbReference type="PROSITE" id="PS51892">
    <property type="entry name" value="SUBTILASE"/>
    <property type="match status" value="1"/>
</dbReference>
<evidence type="ECO:0000256" key="6">
    <source>
        <dbReference type="PIRSR" id="PIRSR615500-1"/>
    </source>
</evidence>
<dbReference type="PROSITE" id="PS00138">
    <property type="entry name" value="SUBTILASE_SER"/>
    <property type="match status" value="1"/>
</dbReference>
<dbReference type="Pfam" id="PF17766">
    <property type="entry name" value="fn3_6"/>
    <property type="match status" value="1"/>
</dbReference>
<dbReference type="InterPro" id="IPR045051">
    <property type="entry name" value="SBT"/>
</dbReference>
<dbReference type="Proteomes" id="UP001633002">
    <property type="component" value="Unassembled WGS sequence"/>
</dbReference>
<accession>A0ABD3H304</accession>
<dbReference type="GO" id="GO:0004252">
    <property type="term" value="F:serine-type endopeptidase activity"/>
    <property type="evidence" value="ECO:0007669"/>
    <property type="project" value="UniProtKB-UniRule"/>
</dbReference>
<dbReference type="InterPro" id="IPR015500">
    <property type="entry name" value="Peptidase_S8_subtilisin-rel"/>
</dbReference>
<dbReference type="InterPro" id="IPR023828">
    <property type="entry name" value="Peptidase_S8_Ser-AS"/>
</dbReference>
<dbReference type="InterPro" id="IPR041469">
    <property type="entry name" value="Subtilisin-like_FN3"/>
</dbReference>
<dbReference type="Pfam" id="PF00082">
    <property type="entry name" value="Peptidase_S8"/>
    <property type="match status" value="1"/>
</dbReference>
<dbReference type="Gene3D" id="2.60.40.2310">
    <property type="match status" value="1"/>
</dbReference>
<feature type="active site" description="Charge relay system" evidence="6 7">
    <location>
        <position position="563"/>
    </location>
</feature>
<keyword evidence="4 7" id="KW-0378">Hydrolase</keyword>
<gene>
    <name evidence="13" type="ORF">R1sor_002453</name>
</gene>
<evidence type="ECO:0000259" key="12">
    <source>
        <dbReference type="Pfam" id="PF17766"/>
    </source>
</evidence>
<evidence type="ECO:0000256" key="1">
    <source>
        <dbReference type="ARBA" id="ARBA00011073"/>
    </source>
</evidence>
<evidence type="ECO:0000256" key="3">
    <source>
        <dbReference type="ARBA" id="ARBA00022729"/>
    </source>
</evidence>
<comment type="similarity">
    <text evidence="1 7">Belongs to the peptidase S8 family.</text>
</comment>
<evidence type="ECO:0000256" key="2">
    <source>
        <dbReference type="ARBA" id="ARBA00022670"/>
    </source>
</evidence>
<sequence length="781" mass="82924">MAHSRVEVGLLCLLLVLLTAASESDSTPDQLYLVKMRSHPGQTEEEALLAQRAVLSATMGGDWKLNNCMIYSYTKVLNGFAAKLTSPEADKLSGMDGVLTIVPNAILNTTTTNSWKFLGVESLAAPNTGALWKKAKYGDDVIIGMIDTGIWPESVSFSDAGLGPVPSRWKGTCVEGQDFTKANCNRKIIGARYYAAGISSVQNEYLSPRDFNGHGTHTSSTAGGAFASASLSGYATGTAKGGAPRARIAVYKVCWSQPNGRASCSLADMVAAMEDAITDGVDLMSISISGFTDAPFYFDVLGISSFHAMKRGILVNFAAGNEGPTIKTTNHNEPWSLTVAATSQDRFLGADVVISQTIGSKPGLKLKLRGATFTHYPTLTAPLVLASEASIHPDDSKSLIAATFCSDSSMLDSSKITGKIVFCLLASDSALDSPLAKSENVRLAGGAGVIIGNNKGVANYTLRPINHNIPAVHLEDVDADRLVNYVKECDLSICVFRDGNVQATIFPGQTFLKYKPAPVVAWFSSNGPSGVTSDILKPDIAAPGLDILAAYTNGQYGFGSGTSMATPHIAGIAALLKAIHPKWSPAAIKSAIMTSANPLDNEKHRITNYLNRPASPFATGSGLVNPVAAADPGLIYEAGPRDYSLFLCSLYSDKEVEIITGESFFCSSQKHIPPATDLNYPSVSVGKLVKSTTVTRKVTNVGKATSVYKVKVEAPKGVKVTITPSTLSFDKYHKTKTFKIHLKRTHSVDAASPEGYVFGSFTWSDGKHKVRSPIVVGHAPQ</sequence>
<dbReference type="CDD" id="cd04852">
    <property type="entry name" value="Peptidases_S8_3"/>
    <property type="match status" value="1"/>
</dbReference>
<dbReference type="FunFam" id="3.40.50.200:FF:000006">
    <property type="entry name" value="Subtilisin-like protease SBT1.5"/>
    <property type="match status" value="1"/>
</dbReference>
<organism evidence="13 14">
    <name type="scientific">Riccia sorocarpa</name>
    <dbReference type="NCBI Taxonomy" id="122646"/>
    <lineage>
        <taxon>Eukaryota</taxon>
        <taxon>Viridiplantae</taxon>
        <taxon>Streptophyta</taxon>
        <taxon>Embryophyta</taxon>
        <taxon>Marchantiophyta</taxon>
        <taxon>Marchantiopsida</taxon>
        <taxon>Marchantiidae</taxon>
        <taxon>Marchantiales</taxon>
        <taxon>Ricciaceae</taxon>
        <taxon>Riccia</taxon>
    </lineage>
</organism>
<dbReference type="InterPro" id="IPR036852">
    <property type="entry name" value="Peptidase_S8/S53_dom_sf"/>
</dbReference>
<dbReference type="PRINTS" id="PR00723">
    <property type="entry name" value="SUBTILISIN"/>
</dbReference>
<feature type="domain" description="Peptidase S8/S53" evidence="9">
    <location>
        <begin position="138"/>
        <end position="607"/>
    </location>
</feature>
<dbReference type="Pfam" id="PF05922">
    <property type="entry name" value="Inhibitor_I9"/>
    <property type="match status" value="1"/>
</dbReference>
<dbReference type="InterPro" id="IPR000209">
    <property type="entry name" value="Peptidase_S8/S53_dom"/>
</dbReference>
<feature type="signal peptide" evidence="8">
    <location>
        <begin position="1"/>
        <end position="21"/>
    </location>
</feature>
<dbReference type="SUPFAM" id="SSF52743">
    <property type="entry name" value="Subtilisin-like"/>
    <property type="match status" value="1"/>
</dbReference>
<dbReference type="FunFam" id="2.60.40.2310:FF:000002">
    <property type="entry name" value="p69E protein-like"/>
    <property type="match status" value="1"/>
</dbReference>
<dbReference type="Gene3D" id="3.30.70.80">
    <property type="entry name" value="Peptidase S8 propeptide/proteinase inhibitor I9"/>
    <property type="match status" value="1"/>
</dbReference>
<feature type="domain" description="Subtilisin-like protease fibronectin type-III" evidence="12">
    <location>
        <begin position="677"/>
        <end position="776"/>
    </location>
</feature>
<evidence type="ECO:0000313" key="13">
    <source>
        <dbReference type="EMBL" id="KAL3684431.1"/>
    </source>
</evidence>
<evidence type="ECO:0000259" key="9">
    <source>
        <dbReference type="Pfam" id="PF00082"/>
    </source>
</evidence>
<feature type="active site" description="Charge relay system" evidence="6 7">
    <location>
        <position position="214"/>
    </location>
</feature>
<dbReference type="InterPro" id="IPR003137">
    <property type="entry name" value="PA_domain"/>
</dbReference>
<protein>
    <submittedName>
        <fullName evidence="13">Uncharacterized protein</fullName>
    </submittedName>
</protein>
<dbReference type="CDD" id="cd02120">
    <property type="entry name" value="PA_subtilisin_like"/>
    <property type="match status" value="1"/>
</dbReference>
<keyword evidence="5 7" id="KW-0720">Serine protease</keyword>
<evidence type="ECO:0000313" key="14">
    <source>
        <dbReference type="Proteomes" id="UP001633002"/>
    </source>
</evidence>
<name>A0ABD3H304_9MARC</name>
<evidence type="ECO:0000259" key="11">
    <source>
        <dbReference type="Pfam" id="PF05922"/>
    </source>
</evidence>
<dbReference type="Pfam" id="PF02225">
    <property type="entry name" value="PA"/>
    <property type="match status" value="1"/>
</dbReference>
<feature type="active site" description="Charge relay system" evidence="6 7">
    <location>
        <position position="147"/>
    </location>
</feature>
<dbReference type="PANTHER" id="PTHR10795">
    <property type="entry name" value="PROPROTEIN CONVERTASE SUBTILISIN/KEXIN"/>
    <property type="match status" value="1"/>
</dbReference>
<keyword evidence="3 8" id="KW-0732">Signal</keyword>
<reference evidence="13 14" key="1">
    <citation type="submission" date="2024-09" db="EMBL/GenBank/DDBJ databases">
        <title>Chromosome-scale assembly of Riccia sorocarpa.</title>
        <authorList>
            <person name="Paukszto L."/>
        </authorList>
    </citation>
    <scope>NUCLEOTIDE SEQUENCE [LARGE SCALE GENOMIC DNA]</scope>
    <source>
        <strain evidence="13">LP-2024</strain>
        <tissue evidence="13">Aerial parts of the thallus</tissue>
    </source>
</reference>
<dbReference type="Gene3D" id="3.50.30.30">
    <property type="match status" value="1"/>
</dbReference>
<evidence type="ECO:0000259" key="10">
    <source>
        <dbReference type="Pfam" id="PF02225"/>
    </source>
</evidence>
<proteinExistence type="inferred from homology"/>
<keyword evidence="14" id="KW-1185">Reference proteome</keyword>
<dbReference type="InterPro" id="IPR037045">
    <property type="entry name" value="S8pro/Inhibitor_I9_sf"/>
</dbReference>
<dbReference type="Gene3D" id="3.40.50.200">
    <property type="entry name" value="Peptidase S8/S53 domain"/>
    <property type="match status" value="1"/>
</dbReference>
<dbReference type="GO" id="GO:0006508">
    <property type="term" value="P:proteolysis"/>
    <property type="evidence" value="ECO:0007669"/>
    <property type="project" value="UniProtKB-KW"/>
</dbReference>
<dbReference type="EMBL" id="JBJQOH010000006">
    <property type="protein sequence ID" value="KAL3684431.1"/>
    <property type="molecule type" value="Genomic_DNA"/>
</dbReference>
<dbReference type="AlphaFoldDB" id="A0ABD3H304"/>
<evidence type="ECO:0000256" key="8">
    <source>
        <dbReference type="SAM" id="SignalP"/>
    </source>
</evidence>
<comment type="caution">
    <text evidence="13">The sequence shown here is derived from an EMBL/GenBank/DDBJ whole genome shotgun (WGS) entry which is preliminary data.</text>
</comment>
<dbReference type="InterPro" id="IPR010259">
    <property type="entry name" value="S8pro/Inhibitor_I9"/>
</dbReference>
<evidence type="ECO:0000256" key="4">
    <source>
        <dbReference type="ARBA" id="ARBA00022801"/>
    </source>
</evidence>
<keyword evidence="2 7" id="KW-0645">Protease</keyword>
<dbReference type="InterPro" id="IPR034197">
    <property type="entry name" value="Peptidases_S8_3"/>
</dbReference>
<feature type="chain" id="PRO_5044859498" evidence="8">
    <location>
        <begin position="22"/>
        <end position="781"/>
    </location>
</feature>
<evidence type="ECO:0000256" key="7">
    <source>
        <dbReference type="PROSITE-ProRule" id="PRU01240"/>
    </source>
</evidence>
<evidence type="ECO:0000256" key="5">
    <source>
        <dbReference type="ARBA" id="ARBA00022825"/>
    </source>
</evidence>